<reference evidence="1" key="1">
    <citation type="journal article" date="2022" name="bioRxiv">
        <title>Sequencing and chromosome-scale assembly of the giantPleurodeles waltlgenome.</title>
        <authorList>
            <person name="Brown T."/>
            <person name="Elewa A."/>
            <person name="Iarovenko S."/>
            <person name="Subramanian E."/>
            <person name="Araus A.J."/>
            <person name="Petzold A."/>
            <person name="Susuki M."/>
            <person name="Suzuki K.-i.T."/>
            <person name="Hayashi T."/>
            <person name="Toyoda A."/>
            <person name="Oliveira C."/>
            <person name="Osipova E."/>
            <person name="Leigh N.D."/>
            <person name="Simon A."/>
            <person name="Yun M.H."/>
        </authorList>
    </citation>
    <scope>NUCLEOTIDE SEQUENCE</scope>
    <source>
        <strain evidence="1">20211129_DDA</strain>
        <tissue evidence="1">Liver</tissue>
    </source>
</reference>
<dbReference type="EMBL" id="JANPWB010000009">
    <property type="protein sequence ID" value="KAJ1154164.1"/>
    <property type="molecule type" value="Genomic_DNA"/>
</dbReference>
<evidence type="ECO:0000313" key="2">
    <source>
        <dbReference type="Proteomes" id="UP001066276"/>
    </source>
</evidence>
<sequence length="67" mass="7520">MDGRVSPSHAVAEHDLLLSLTFLTEVKFRPRCVAGQRVAFLCRLSHPLQAESDPENTIYQIREGNVV</sequence>
<name>A0AAV7RPE6_PLEWA</name>
<gene>
    <name evidence="1" type="ORF">NDU88_006918</name>
</gene>
<keyword evidence="2" id="KW-1185">Reference proteome</keyword>
<organism evidence="1 2">
    <name type="scientific">Pleurodeles waltl</name>
    <name type="common">Iberian ribbed newt</name>
    <dbReference type="NCBI Taxonomy" id="8319"/>
    <lineage>
        <taxon>Eukaryota</taxon>
        <taxon>Metazoa</taxon>
        <taxon>Chordata</taxon>
        <taxon>Craniata</taxon>
        <taxon>Vertebrata</taxon>
        <taxon>Euteleostomi</taxon>
        <taxon>Amphibia</taxon>
        <taxon>Batrachia</taxon>
        <taxon>Caudata</taxon>
        <taxon>Salamandroidea</taxon>
        <taxon>Salamandridae</taxon>
        <taxon>Pleurodelinae</taxon>
        <taxon>Pleurodeles</taxon>
    </lineage>
</organism>
<dbReference type="Proteomes" id="UP001066276">
    <property type="component" value="Chromosome 5"/>
</dbReference>
<dbReference type="AlphaFoldDB" id="A0AAV7RPE6"/>
<accession>A0AAV7RPE6</accession>
<protein>
    <submittedName>
        <fullName evidence="1">Uncharacterized protein</fullName>
    </submittedName>
</protein>
<comment type="caution">
    <text evidence="1">The sequence shown here is derived from an EMBL/GenBank/DDBJ whole genome shotgun (WGS) entry which is preliminary data.</text>
</comment>
<evidence type="ECO:0000313" key="1">
    <source>
        <dbReference type="EMBL" id="KAJ1154164.1"/>
    </source>
</evidence>
<proteinExistence type="predicted"/>